<dbReference type="GO" id="GO:0016477">
    <property type="term" value="P:cell migration"/>
    <property type="evidence" value="ECO:0007669"/>
    <property type="project" value="UniProtKB-ARBA"/>
</dbReference>
<keyword evidence="8" id="KW-0808">Transferase</keyword>
<evidence type="ECO:0000256" key="8">
    <source>
        <dbReference type="ARBA" id="ARBA00022679"/>
    </source>
</evidence>
<dbReference type="EC" id="2.7.11.1" evidence="4"/>
<dbReference type="InterPro" id="IPR000719">
    <property type="entry name" value="Prot_kinase_dom"/>
</dbReference>
<keyword evidence="5" id="KW-0217">Developmental protein</keyword>
<dbReference type="GO" id="GO:0009791">
    <property type="term" value="P:post-embryonic development"/>
    <property type="evidence" value="ECO:0007669"/>
    <property type="project" value="UniProtKB-ARBA"/>
</dbReference>
<comment type="subcellular location">
    <subcellularLocation>
        <location evidence="1">Cell projection</location>
    </subcellularLocation>
    <subcellularLocation>
        <location evidence="2">Cytoplasm</location>
    </subcellularLocation>
</comment>
<evidence type="ECO:0000256" key="4">
    <source>
        <dbReference type="ARBA" id="ARBA00012513"/>
    </source>
</evidence>
<feature type="domain" description="Protein kinase" evidence="17">
    <location>
        <begin position="508"/>
        <end position="759"/>
    </location>
</feature>
<evidence type="ECO:0000256" key="7">
    <source>
        <dbReference type="ARBA" id="ARBA00022527"/>
    </source>
</evidence>
<dbReference type="InterPro" id="IPR051931">
    <property type="entry name" value="PAK3-like"/>
</dbReference>
<evidence type="ECO:0000256" key="12">
    <source>
        <dbReference type="ARBA" id="ARBA00023273"/>
    </source>
</evidence>
<evidence type="ECO:0000256" key="5">
    <source>
        <dbReference type="ARBA" id="ARBA00022473"/>
    </source>
</evidence>
<dbReference type="EMBL" id="ML122254">
    <property type="protein sequence ID" value="RPD64138.1"/>
    <property type="molecule type" value="Genomic_DNA"/>
</dbReference>
<evidence type="ECO:0000256" key="14">
    <source>
        <dbReference type="ARBA" id="ARBA00048679"/>
    </source>
</evidence>
<dbReference type="FunFam" id="3.90.810.10:FF:000005">
    <property type="entry name" value="Non-specific serine/threonine protein kinase"/>
    <property type="match status" value="1"/>
</dbReference>
<gene>
    <name evidence="19" type="ORF">L227DRAFT_319268</name>
</gene>
<comment type="catalytic activity">
    <reaction evidence="14">
        <text>L-seryl-[protein] + ATP = O-phospho-L-seryl-[protein] + ADP + H(+)</text>
        <dbReference type="Rhea" id="RHEA:17989"/>
        <dbReference type="Rhea" id="RHEA-COMP:9863"/>
        <dbReference type="Rhea" id="RHEA-COMP:11604"/>
        <dbReference type="ChEBI" id="CHEBI:15378"/>
        <dbReference type="ChEBI" id="CHEBI:29999"/>
        <dbReference type="ChEBI" id="CHEBI:30616"/>
        <dbReference type="ChEBI" id="CHEBI:83421"/>
        <dbReference type="ChEBI" id="CHEBI:456216"/>
        <dbReference type="EC" id="2.7.11.1"/>
    </reaction>
</comment>
<dbReference type="Gene3D" id="1.10.510.10">
    <property type="entry name" value="Transferase(Phosphotransferase) domain 1"/>
    <property type="match status" value="1"/>
</dbReference>
<dbReference type="PANTHER" id="PTHR45832">
    <property type="entry name" value="SERINE/THREONINE-PROTEIN KINASE SAMKA-RELATED-RELATED"/>
    <property type="match status" value="1"/>
</dbReference>
<dbReference type="InterPro" id="IPR000095">
    <property type="entry name" value="CRIB_dom"/>
</dbReference>
<keyword evidence="7" id="KW-0723">Serine/threonine-protein kinase</keyword>
<feature type="compositionally biased region" description="Polar residues" evidence="16">
    <location>
        <begin position="1"/>
        <end position="19"/>
    </location>
</feature>
<dbReference type="STRING" id="1328759.A0A5C2SLG4"/>
<evidence type="ECO:0000256" key="1">
    <source>
        <dbReference type="ARBA" id="ARBA00004316"/>
    </source>
</evidence>
<feature type="compositionally biased region" description="Pro residues" evidence="16">
    <location>
        <begin position="183"/>
        <end position="194"/>
    </location>
</feature>
<evidence type="ECO:0000259" key="17">
    <source>
        <dbReference type="PROSITE" id="PS50011"/>
    </source>
</evidence>
<feature type="compositionally biased region" description="Polar residues" evidence="16">
    <location>
        <begin position="162"/>
        <end position="177"/>
    </location>
</feature>
<accession>A0A5C2SLG4</accession>
<dbReference type="FunFam" id="3.30.200.20:FF:000385">
    <property type="entry name" value="Non-specific serine/threonine protein kinase"/>
    <property type="match status" value="1"/>
</dbReference>
<reference evidence="19" key="1">
    <citation type="journal article" date="2018" name="Genome Biol. Evol.">
        <title>Genomics and development of Lentinus tigrinus, a white-rot wood-decaying mushroom with dimorphic fruiting bodies.</title>
        <authorList>
            <person name="Wu B."/>
            <person name="Xu Z."/>
            <person name="Knudson A."/>
            <person name="Carlson A."/>
            <person name="Chen N."/>
            <person name="Kovaka S."/>
            <person name="LaButti K."/>
            <person name="Lipzen A."/>
            <person name="Pennachio C."/>
            <person name="Riley R."/>
            <person name="Schakwitz W."/>
            <person name="Umezawa K."/>
            <person name="Ohm R.A."/>
            <person name="Grigoriev I.V."/>
            <person name="Nagy L.G."/>
            <person name="Gibbons J."/>
            <person name="Hibbett D."/>
        </authorList>
    </citation>
    <scope>NUCLEOTIDE SEQUENCE [LARGE SCALE GENOMIC DNA]</scope>
    <source>
        <strain evidence="19">ALCF2SS1-6</strain>
    </source>
</reference>
<dbReference type="Gene3D" id="3.30.200.20">
    <property type="entry name" value="Phosphorylase Kinase, domain 1"/>
    <property type="match status" value="1"/>
</dbReference>
<dbReference type="PANTHER" id="PTHR45832:SF22">
    <property type="entry name" value="SERINE_THREONINE-PROTEIN KINASE SAMKA-RELATED"/>
    <property type="match status" value="1"/>
</dbReference>
<feature type="region of interest" description="Disordered" evidence="16">
    <location>
        <begin position="157"/>
        <end position="214"/>
    </location>
</feature>
<evidence type="ECO:0000256" key="15">
    <source>
        <dbReference type="PROSITE-ProRule" id="PRU10141"/>
    </source>
</evidence>
<dbReference type="GO" id="GO:0030447">
    <property type="term" value="P:filamentous growth"/>
    <property type="evidence" value="ECO:0007669"/>
    <property type="project" value="UniProtKB-ARBA"/>
</dbReference>
<dbReference type="PROSITE" id="PS00107">
    <property type="entry name" value="PROTEIN_KINASE_ATP"/>
    <property type="match status" value="1"/>
</dbReference>
<dbReference type="Pfam" id="PF00786">
    <property type="entry name" value="PBD"/>
    <property type="match status" value="1"/>
</dbReference>
<dbReference type="GO" id="GO:0005524">
    <property type="term" value="F:ATP binding"/>
    <property type="evidence" value="ECO:0007669"/>
    <property type="project" value="UniProtKB-UniRule"/>
</dbReference>
<proteinExistence type="inferred from homology"/>
<dbReference type="GO" id="GO:0106310">
    <property type="term" value="F:protein serine kinase activity"/>
    <property type="evidence" value="ECO:0007669"/>
    <property type="project" value="RHEA"/>
</dbReference>
<dbReference type="SUPFAM" id="SSF56112">
    <property type="entry name" value="Protein kinase-like (PK-like)"/>
    <property type="match status" value="1"/>
</dbReference>
<dbReference type="InterPro" id="IPR033923">
    <property type="entry name" value="PAK_BD"/>
</dbReference>
<dbReference type="PROSITE" id="PS50108">
    <property type="entry name" value="CRIB"/>
    <property type="match status" value="1"/>
</dbReference>
<keyword evidence="10 19" id="KW-0418">Kinase</keyword>
<evidence type="ECO:0000256" key="11">
    <source>
        <dbReference type="ARBA" id="ARBA00022840"/>
    </source>
</evidence>
<comment type="catalytic activity">
    <reaction evidence="13">
        <text>L-threonyl-[protein] + ATP = O-phospho-L-threonyl-[protein] + ADP + H(+)</text>
        <dbReference type="Rhea" id="RHEA:46608"/>
        <dbReference type="Rhea" id="RHEA-COMP:11060"/>
        <dbReference type="Rhea" id="RHEA-COMP:11605"/>
        <dbReference type="ChEBI" id="CHEBI:15378"/>
        <dbReference type="ChEBI" id="CHEBI:30013"/>
        <dbReference type="ChEBI" id="CHEBI:30616"/>
        <dbReference type="ChEBI" id="CHEBI:61977"/>
        <dbReference type="ChEBI" id="CHEBI:456216"/>
        <dbReference type="EC" id="2.7.11.1"/>
    </reaction>
</comment>
<evidence type="ECO:0000256" key="16">
    <source>
        <dbReference type="SAM" id="MobiDB-lite"/>
    </source>
</evidence>
<keyword evidence="12" id="KW-0966">Cell projection</keyword>
<feature type="region of interest" description="Disordered" evidence="16">
    <location>
        <begin position="58"/>
        <end position="128"/>
    </location>
</feature>
<evidence type="ECO:0000256" key="3">
    <source>
        <dbReference type="ARBA" id="ARBA00008874"/>
    </source>
</evidence>
<evidence type="ECO:0000313" key="19">
    <source>
        <dbReference type="EMBL" id="RPD64138.1"/>
    </source>
</evidence>
<dbReference type="CDD" id="cd06614">
    <property type="entry name" value="STKc_PAK"/>
    <property type="match status" value="1"/>
</dbReference>
<evidence type="ECO:0000256" key="2">
    <source>
        <dbReference type="ARBA" id="ARBA00004496"/>
    </source>
</evidence>
<keyword evidence="11 15" id="KW-0067">ATP-binding</keyword>
<feature type="domain" description="CRIB" evidence="18">
    <location>
        <begin position="235"/>
        <end position="248"/>
    </location>
</feature>
<evidence type="ECO:0000256" key="13">
    <source>
        <dbReference type="ARBA" id="ARBA00047899"/>
    </source>
</evidence>
<dbReference type="Proteomes" id="UP000313359">
    <property type="component" value="Unassembled WGS sequence"/>
</dbReference>
<dbReference type="PROSITE" id="PS00108">
    <property type="entry name" value="PROTEIN_KINASE_ST"/>
    <property type="match status" value="1"/>
</dbReference>
<dbReference type="InterPro" id="IPR036936">
    <property type="entry name" value="CRIB_dom_sf"/>
</dbReference>
<keyword evidence="6" id="KW-0963">Cytoplasm</keyword>
<protein>
    <recommendedName>
        <fullName evidence="4">non-specific serine/threonine protein kinase</fullName>
        <ecNumber evidence="4">2.7.11.1</ecNumber>
    </recommendedName>
</protein>
<evidence type="ECO:0000313" key="20">
    <source>
        <dbReference type="Proteomes" id="UP000313359"/>
    </source>
</evidence>
<feature type="compositionally biased region" description="Low complexity" evidence="16">
    <location>
        <begin position="450"/>
        <end position="473"/>
    </location>
</feature>
<dbReference type="PROSITE" id="PS50011">
    <property type="entry name" value="PROTEIN_KINASE_DOM"/>
    <property type="match status" value="1"/>
</dbReference>
<feature type="compositionally biased region" description="Pro residues" evidence="16">
    <location>
        <begin position="334"/>
        <end position="349"/>
    </location>
</feature>
<comment type="similarity">
    <text evidence="3">Belongs to the protein kinase superfamily. STE Ser/Thr protein kinase family. STE20 subfamily.</text>
</comment>
<feature type="region of interest" description="Disordered" evidence="16">
    <location>
        <begin position="304"/>
        <end position="485"/>
    </location>
</feature>
<dbReference type="Gene3D" id="3.90.810.10">
    <property type="entry name" value="CRIB domain"/>
    <property type="match status" value="1"/>
</dbReference>
<evidence type="ECO:0000256" key="6">
    <source>
        <dbReference type="ARBA" id="ARBA00022490"/>
    </source>
</evidence>
<keyword evidence="9 15" id="KW-0547">Nucleotide-binding</keyword>
<dbReference type="GO" id="GO:0042995">
    <property type="term" value="C:cell projection"/>
    <property type="evidence" value="ECO:0007669"/>
    <property type="project" value="UniProtKB-SubCell"/>
</dbReference>
<feature type="compositionally biased region" description="Low complexity" evidence="16">
    <location>
        <begin position="195"/>
        <end position="213"/>
    </location>
</feature>
<feature type="region of interest" description="Disordered" evidence="16">
    <location>
        <begin position="1"/>
        <end position="32"/>
    </location>
</feature>
<evidence type="ECO:0000256" key="9">
    <source>
        <dbReference type="ARBA" id="ARBA00022741"/>
    </source>
</evidence>
<dbReference type="OrthoDB" id="248923at2759"/>
<dbReference type="AlphaFoldDB" id="A0A5C2SLG4"/>
<name>A0A5C2SLG4_9APHY</name>
<dbReference type="SMART" id="SM00220">
    <property type="entry name" value="S_TKc"/>
    <property type="match status" value="1"/>
</dbReference>
<keyword evidence="20" id="KW-1185">Reference proteome</keyword>
<dbReference type="InterPro" id="IPR017441">
    <property type="entry name" value="Protein_kinase_ATP_BS"/>
</dbReference>
<dbReference type="GO" id="GO:0005829">
    <property type="term" value="C:cytosol"/>
    <property type="evidence" value="ECO:0007669"/>
    <property type="project" value="UniProtKB-ARBA"/>
</dbReference>
<evidence type="ECO:0000259" key="18">
    <source>
        <dbReference type="PROSITE" id="PS50108"/>
    </source>
</evidence>
<dbReference type="GO" id="GO:0005886">
    <property type="term" value="C:plasma membrane"/>
    <property type="evidence" value="ECO:0007669"/>
    <property type="project" value="UniProtKB-ARBA"/>
</dbReference>
<evidence type="ECO:0000256" key="10">
    <source>
        <dbReference type="ARBA" id="ARBA00022777"/>
    </source>
</evidence>
<sequence length="782" mass="85542">MSSSQSAVNQRSFHSPSNSRHSKITVEYHRPSRESIQEYNNLLNEAHLHAAAANSYSDNFVPSRAAPPPPSLSKNSSGTPPRVRNSLQKPPPRKQTTSHSVDRDPFRNEPSMTTTSPPPRPSRANTATLNDIYPTQGNLARHRLSDPVLTPADVPYYVDPSEISSQTPQMQPNNQYAANYDLPPLPPPPAPYAPSTPSTISAAGSRTRSSTTTKSKKGVFTFMSDLLNTSKRPEISTPYDPVHLTHVGFNTSTGEFTGLPKEWQQLLQESGISKSEQEKNPQAVMEIVKFYQETNRGDTSVWDKMGAIHAPTPPTPVAPAQQKPFDDGFVNPRSAPPPPKKPASTPPTPVSHRMAPAPPAPATPTLDRSTSQRLPQTKPHKPAEQLARANTTRDRRSPGPGQQPSHHSSSHHAAPAAPPKPPKSSPGSSQTDLPLKSSPSVRDREREGRGPASQPQPSAAAASLQKAAAAGGATPRRREKKEKDIAKEADIVKRLQQICTDADPTKLYRNLVKIGAGASGGVYTAYQVGTNLSVAIKQMDLDKQPKKDLIINEILVMRASRHPNIVNYIDSFLHKNELWVVMEYMEGGSLTDVVTANLMTEGQIAAVSRETAQGLEHLHRHGVIHRDIKSDNVLLSMNGDIKLTDFGFCAQISEANAKRTTMVGTPYWMAPEVVTRKEYGPKVDIWSLGIMAIEMIEGEPPYLNQNPLKALYLIATNGTPQIANPESLSPIFRDYLSKTLEVDAEKRPTASELLQHPFFKLSEPLRTLAPLIKAAREIAKNK</sequence>
<dbReference type="FunFam" id="1.10.510.10:FF:000011">
    <property type="entry name" value="Non-specific serine/threonine protein kinase"/>
    <property type="match status" value="1"/>
</dbReference>
<dbReference type="InterPro" id="IPR008271">
    <property type="entry name" value="Ser/Thr_kinase_AS"/>
</dbReference>
<dbReference type="SMART" id="SM00285">
    <property type="entry name" value="PBD"/>
    <property type="match status" value="1"/>
</dbReference>
<dbReference type="InterPro" id="IPR011009">
    <property type="entry name" value="Kinase-like_dom_sf"/>
</dbReference>
<organism evidence="19 20">
    <name type="scientific">Lentinus tigrinus ALCF2SS1-6</name>
    <dbReference type="NCBI Taxonomy" id="1328759"/>
    <lineage>
        <taxon>Eukaryota</taxon>
        <taxon>Fungi</taxon>
        <taxon>Dikarya</taxon>
        <taxon>Basidiomycota</taxon>
        <taxon>Agaricomycotina</taxon>
        <taxon>Agaricomycetes</taxon>
        <taxon>Polyporales</taxon>
        <taxon>Polyporaceae</taxon>
        <taxon>Lentinus</taxon>
    </lineage>
</organism>
<feature type="compositionally biased region" description="Polar residues" evidence="16">
    <location>
        <begin position="366"/>
        <end position="375"/>
    </location>
</feature>
<dbReference type="Pfam" id="PF00069">
    <property type="entry name" value="Pkinase"/>
    <property type="match status" value="1"/>
</dbReference>
<dbReference type="GO" id="GO:0004674">
    <property type="term" value="F:protein serine/threonine kinase activity"/>
    <property type="evidence" value="ECO:0007669"/>
    <property type="project" value="UniProtKB-KW"/>
</dbReference>
<feature type="binding site" evidence="15">
    <location>
        <position position="537"/>
    </location>
    <ligand>
        <name>ATP</name>
        <dbReference type="ChEBI" id="CHEBI:30616"/>
    </ligand>
</feature>
<feature type="compositionally biased region" description="Low complexity" evidence="16">
    <location>
        <begin position="398"/>
        <end position="415"/>
    </location>
</feature>
<dbReference type="CDD" id="cd01093">
    <property type="entry name" value="CRIB_PAK_like"/>
    <property type="match status" value="1"/>
</dbReference>